<name>A0ABW5HM56_9PSEU</name>
<evidence type="ECO:0000259" key="1">
    <source>
        <dbReference type="Pfam" id="PF01425"/>
    </source>
</evidence>
<feature type="domain" description="Amidase" evidence="1">
    <location>
        <begin position="26"/>
        <end position="448"/>
    </location>
</feature>
<reference evidence="3" key="1">
    <citation type="journal article" date="2019" name="Int. J. Syst. Evol. Microbiol.">
        <title>The Global Catalogue of Microorganisms (GCM) 10K type strain sequencing project: providing services to taxonomists for standard genome sequencing and annotation.</title>
        <authorList>
            <consortium name="The Broad Institute Genomics Platform"/>
            <consortium name="The Broad Institute Genome Sequencing Center for Infectious Disease"/>
            <person name="Wu L."/>
            <person name="Ma J."/>
        </authorList>
    </citation>
    <scope>NUCLEOTIDE SEQUENCE [LARGE SCALE GENOMIC DNA]</scope>
    <source>
        <strain evidence="3">CGMCC 4.7641</strain>
    </source>
</reference>
<dbReference type="PANTHER" id="PTHR11895">
    <property type="entry name" value="TRANSAMIDASE"/>
    <property type="match status" value="1"/>
</dbReference>
<dbReference type="Gene3D" id="3.90.1300.10">
    <property type="entry name" value="Amidase signature (AS) domain"/>
    <property type="match status" value="1"/>
</dbReference>
<sequence length="474" mass="49816">MTRPLHELSISELGTALRIGELTSTELTEHTLARIDAIDREVHAFIRVTPERALADAARADTELAAGVDRGPLHGIPYALKDIYATEGIPTTCNSRLLLDNVPTEDSDVQARLAAGGGVLTGKLNTGEFALGTSSDLPFPAARNPWNTEHFTGTSSTGSGAAVGAGLLRLALGSDTGGSIRSPACHCGAVGLKPTYGLVSRRGVYPLSYSLDHCGPIAGNVRDTALALNVIAGHDPLDPSSADRPVPDYTADLDRGVEGLRIGYAREMFTTVKGISPEVVAAVDAAASALADLGAIVHEVQLPDFELLKACGRLIMLAEGFAVHEETLRTRPKDYGRYTYQRIAGAAGLTAADYVQAQRLRRELTVELNTGALAAHDILLTTTGFAPAARLDEFPRDWPPPSLAVGVLTAPFNVTGNPAMSVPCGFSASGLPLGLQLIGRPFDEQTVLRVGAAFEAAAGISDRRPEFGALERTA</sequence>
<evidence type="ECO:0000313" key="2">
    <source>
        <dbReference type="EMBL" id="MFD2474330.1"/>
    </source>
</evidence>
<evidence type="ECO:0000313" key="3">
    <source>
        <dbReference type="Proteomes" id="UP001597483"/>
    </source>
</evidence>
<dbReference type="Proteomes" id="UP001597483">
    <property type="component" value="Unassembled WGS sequence"/>
</dbReference>
<dbReference type="InterPro" id="IPR023631">
    <property type="entry name" value="Amidase_dom"/>
</dbReference>
<protein>
    <submittedName>
        <fullName evidence="2">Amidase</fullName>
    </submittedName>
</protein>
<organism evidence="2 3">
    <name type="scientific">Amycolatopsis silviterrae</name>
    <dbReference type="NCBI Taxonomy" id="1656914"/>
    <lineage>
        <taxon>Bacteria</taxon>
        <taxon>Bacillati</taxon>
        <taxon>Actinomycetota</taxon>
        <taxon>Actinomycetes</taxon>
        <taxon>Pseudonocardiales</taxon>
        <taxon>Pseudonocardiaceae</taxon>
        <taxon>Amycolatopsis</taxon>
    </lineage>
</organism>
<dbReference type="Pfam" id="PF01425">
    <property type="entry name" value="Amidase"/>
    <property type="match status" value="1"/>
</dbReference>
<keyword evidence="3" id="KW-1185">Reference proteome</keyword>
<gene>
    <name evidence="2" type="ORF">ACFSVL_43470</name>
</gene>
<dbReference type="PANTHER" id="PTHR11895:SF176">
    <property type="entry name" value="AMIDASE AMID-RELATED"/>
    <property type="match status" value="1"/>
</dbReference>
<proteinExistence type="predicted"/>
<dbReference type="InterPro" id="IPR000120">
    <property type="entry name" value="Amidase"/>
</dbReference>
<dbReference type="SUPFAM" id="SSF75304">
    <property type="entry name" value="Amidase signature (AS) enzymes"/>
    <property type="match status" value="1"/>
</dbReference>
<dbReference type="RefSeq" id="WP_378313525.1">
    <property type="nucleotide sequence ID" value="NZ_JBHUKS010000037.1"/>
</dbReference>
<dbReference type="InterPro" id="IPR036928">
    <property type="entry name" value="AS_sf"/>
</dbReference>
<comment type="caution">
    <text evidence="2">The sequence shown here is derived from an EMBL/GenBank/DDBJ whole genome shotgun (WGS) entry which is preliminary data.</text>
</comment>
<accession>A0ABW5HM56</accession>
<dbReference type="EMBL" id="JBHUKS010000037">
    <property type="protein sequence ID" value="MFD2474330.1"/>
    <property type="molecule type" value="Genomic_DNA"/>
</dbReference>